<keyword evidence="2" id="KW-0472">Membrane</keyword>
<evidence type="ECO:0000313" key="4">
    <source>
        <dbReference type="Proteomes" id="UP000002506"/>
    </source>
</evidence>
<dbReference type="KEGG" id="dev:DhcVS_704"/>
<name>D2BHP1_DEHMV</name>
<organism evidence="3 4">
    <name type="scientific">Dehalococcoides mccartyi (strain VS)</name>
    <dbReference type="NCBI Taxonomy" id="311424"/>
    <lineage>
        <taxon>Bacteria</taxon>
        <taxon>Bacillati</taxon>
        <taxon>Chloroflexota</taxon>
        <taxon>Dehalococcoidia</taxon>
        <taxon>Dehalococcoidales</taxon>
        <taxon>Dehalococcoidaceae</taxon>
        <taxon>Dehalococcoides</taxon>
    </lineage>
</organism>
<dbReference type="EMBL" id="CP001827">
    <property type="protein sequence ID" value="ACZ61841.1"/>
    <property type="molecule type" value="Genomic_DNA"/>
</dbReference>
<feature type="compositionally biased region" description="Polar residues" evidence="1">
    <location>
        <begin position="41"/>
        <end position="60"/>
    </location>
</feature>
<reference evidence="3 4" key="1">
    <citation type="journal article" date="2009" name="PLoS Genet.">
        <title>Localized plasticity in the streamlined genomes of vinyl chloride respiring Dehalococcoides.</title>
        <authorList>
            <person name="McMurdie P.J."/>
            <person name="Behrens S.F."/>
            <person name="Muller J.A."/>
            <person name="Goke J."/>
            <person name="Ritalahti K.M."/>
            <person name="Wagner R."/>
            <person name="Goltsman E."/>
            <person name="Lapidus A."/>
            <person name="Holmes S."/>
            <person name="Loffler F.E."/>
            <person name="Spormann A.M."/>
        </authorList>
    </citation>
    <scope>NUCLEOTIDE SEQUENCE [LARGE SCALE GENOMIC DNA]</scope>
    <source>
        <strain evidence="3 4">VS</strain>
    </source>
</reference>
<feature type="transmembrane region" description="Helical" evidence="2">
    <location>
        <begin position="12"/>
        <end position="35"/>
    </location>
</feature>
<dbReference type="Proteomes" id="UP000002506">
    <property type="component" value="Chromosome"/>
</dbReference>
<protein>
    <submittedName>
        <fullName evidence="3">Uncharacterized protein</fullName>
    </submittedName>
</protein>
<feature type="region of interest" description="Disordered" evidence="1">
    <location>
        <begin position="40"/>
        <end position="60"/>
    </location>
</feature>
<dbReference type="HOGENOM" id="CLU_1465933_0_0_0"/>
<dbReference type="OrthoDB" id="166622at2"/>
<dbReference type="eggNOG" id="ENOG5032I75">
    <property type="taxonomic scope" value="Bacteria"/>
</dbReference>
<gene>
    <name evidence="3" type="ordered locus">DhcVS_704</name>
</gene>
<accession>D2BHP1</accession>
<proteinExistence type="predicted"/>
<dbReference type="Pfam" id="PF12869">
    <property type="entry name" value="tRNA_anti-like"/>
    <property type="match status" value="1"/>
</dbReference>
<evidence type="ECO:0000256" key="2">
    <source>
        <dbReference type="SAM" id="Phobius"/>
    </source>
</evidence>
<dbReference type="RefSeq" id="WP_012881999.1">
    <property type="nucleotide sequence ID" value="NC_013552.1"/>
</dbReference>
<evidence type="ECO:0000313" key="3">
    <source>
        <dbReference type="EMBL" id="ACZ61841.1"/>
    </source>
</evidence>
<evidence type="ECO:0000256" key="1">
    <source>
        <dbReference type="SAM" id="MobiDB-lite"/>
    </source>
</evidence>
<dbReference type="InterPro" id="IPR024422">
    <property type="entry name" value="Protein_unknown_function_OB"/>
</dbReference>
<keyword evidence="2" id="KW-1133">Transmembrane helix</keyword>
<keyword evidence="2" id="KW-0812">Transmembrane</keyword>
<dbReference type="AlphaFoldDB" id="D2BHP1"/>
<sequence length="184" mass="19676">MNKTSNGKFLRGIMLSSPVLVIAAVSIIFSISVALEGKIDSSPTGNTDSTDQVTNPITDNSTDATVDLTITAETLYSHYVDPGETNPDQYYKSKNIKVTGKVAGFVYGTTANSCWISLKTDQSNGANVVCYFGNYVIKPGAAISIGMDIEITGTCMGLTNGRITLINSFTEDVQLIPYDHNLEA</sequence>